<evidence type="ECO:0000313" key="2">
    <source>
        <dbReference type="Proteomes" id="UP001589693"/>
    </source>
</evidence>
<dbReference type="Proteomes" id="UP001589693">
    <property type="component" value="Unassembled WGS sequence"/>
</dbReference>
<organism evidence="1 2">
    <name type="scientific">Allokutzneria oryzae</name>
    <dbReference type="NCBI Taxonomy" id="1378989"/>
    <lineage>
        <taxon>Bacteria</taxon>
        <taxon>Bacillati</taxon>
        <taxon>Actinomycetota</taxon>
        <taxon>Actinomycetes</taxon>
        <taxon>Pseudonocardiales</taxon>
        <taxon>Pseudonocardiaceae</taxon>
        <taxon>Allokutzneria</taxon>
    </lineage>
</organism>
<accession>A0ABV5ZSX3</accession>
<dbReference type="RefSeq" id="WP_377851142.1">
    <property type="nucleotide sequence ID" value="NZ_JBHLZU010000006.1"/>
</dbReference>
<gene>
    <name evidence="1" type="ORF">ACFFQA_08545</name>
</gene>
<evidence type="ECO:0000313" key="1">
    <source>
        <dbReference type="EMBL" id="MFB9903986.1"/>
    </source>
</evidence>
<sequence length="45" mass="4884">MDKAEHEAFLAARPTHHLLATIGDKWTALVLSELRAALPSASQKS</sequence>
<dbReference type="EMBL" id="JBHLZU010000006">
    <property type="protein sequence ID" value="MFB9903986.1"/>
    <property type="molecule type" value="Genomic_DNA"/>
</dbReference>
<protein>
    <recommendedName>
        <fullName evidence="3">Transcriptional regulator</fullName>
    </recommendedName>
</protein>
<evidence type="ECO:0008006" key="3">
    <source>
        <dbReference type="Google" id="ProtNLM"/>
    </source>
</evidence>
<name>A0ABV5ZSX3_9PSEU</name>
<comment type="caution">
    <text evidence="1">The sequence shown here is derived from an EMBL/GenBank/DDBJ whole genome shotgun (WGS) entry which is preliminary data.</text>
</comment>
<keyword evidence="2" id="KW-1185">Reference proteome</keyword>
<reference evidence="1 2" key="1">
    <citation type="submission" date="2024-09" db="EMBL/GenBank/DDBJ databases">
        <authorList>
            <person name="Sun Q."/>
            <person name="Mori K."/>
        </authorList>
    </citation>
    <scope>NUCLEOTIDE SEQUENCE [LARGE SCALE GENOMIC DNA]</scope>
    <source>
        <strain evidence="1 2">TBRC 7907</strain>
    </source>
</reference>
<proteinExistence type="predicted"/>